<proteinExistence type="predicted"/>
<evidence type="ECO:0000256" key="1">
    <source>
        <dbReference type="SAM" id="MobiDB-lite"/>
    </source>
</evidence>
<dbReference type="STRING" id="3818.A0A444ZMM7"/>
<protein>
    <submittedName>
        <fullName evidence="2">Uncharacterized protein</fullName>
    </submittedName>
</protein>
<accession>A0A444ZMM7</accession>
<evidence type="ECO:0000313" key="2">
    <source>
        <dbReference type="EMBL" id="RYR15355.1"/>
    </source>
</evidence>
<dbReference type="PANTHER" id="PTHR33052">
    <property type="entry name" value="DUF4228 DOMAIN PROTEIN-RELATED"/>
    <property type="match status" value="1"/>
</dbReference>
<gene>
    <name evidence="2" type="ORF">Ahy_B04g072096</name>
</gene>
<feature type="compositionally biased region" description="Polar residues" evidence="1">
    <location>
        <begin position="93"/>
        <end position="105"/>
    </location>
</feature>
<comment type="caution">
    <text evidence="2">The sequence shown here is derived from an EMBL/GenBank/DDBJ whole genome shotgun (WGS) entry which is preliminary data.</text>
</comment>
<dbReference type="AlphaFoldDB" id="A0A444ZMM7"/>
<dbReference type="Proteomes" id="UP000289738">
    <property type="component" value="Chromosome B04"/>
</dbReference>
<evidence type="ECO:0000313" key="3">
    <source>
        <dbReference type="Proteomes" id="UP000289738"/>
    </source>
</evidence>
<feature type="region of interest" description="Disordered" evidence="1">
    <location>
        <begin position="116"/>
        <end position="136"/>
    </location>
</feature>
<dbReference type="Pfam" id="PF14009">
    <property type="entry name" value="PADRE"/>
    <property type="match status" value="1"/>
</dbReference>
<feature type="region of interest" description="Disordered" evidence="1">
    <location>
        <begin position="86"/>
        <end position="105"/>
    </location>
</feature>
<dbReference type="EMBL" id="SDMP01000014">
    <property type="protein sequence ID" value="RYR15355.1"/>
    <property type="molecule type" value="Genomic_DNA"/>
</dbReference>
<name>A0A444ZMM7_ARAHY</name>
<organism evidence="2 3">
    <name type="scientific">Arachis hypogaea</name>
    <name type="common">Peanut</name>
    <dbReference type="NCBI Taxonomy" id="3818"/>
    <lineage>
        <taxon>Eukaryota</taxon>
        <taxon>Viridiplantae</taxon>
        <taxon>Streptophyta</taxon>
        <taxon>Embryophyta</taxon>
        <taxon>Tracheophyta</taxon>
        <taxon>Spermatophyta</taxon>
        <taxon>Magnoliopsida</taxon>
        <taxon>eudicotyledons</taxon>
        <taxon>Gunneridae</taxon>
        <taxon>Pentapetalae</taxon>
        <taxon>rosids</taxon>
        <taxon>fabids</taxon>
        <taxon>Fabales</taxon>
        <taxon>Fabaceae</taxon>
        <taxon>Papilionoideae</taxon>
        <taxon>50 kb inversion clade</taxon>
        <taxon>dalbergioids sensu lato</taxon>
        <taxon>Dalbergieae</taxon>
        <taxon>Pterocarpus clade</taxon>
        <taxon>Arachis</taxon>
    </lineage>
</organism>
<keyword evidence="3" id="KW-1185">Reference proteome</keyword>
<sequence length="152" mass="16834">MKKRIGGFISCILPCGALDVIRIVHSNSRVEEITTCTIKAADVMRAHPNHVLKNLSSPNLLIVSPHADLRRGNIYFLVPIPPPPNQHAAATYQKLSTPTHTSTSRPCRVELLHAQAKSTETKKEKANSKAPSCRKLGTTSEGFIKRDIREKY</sequence>
<dbReference type="InterPro" id="IPR025322">
    <property type="entry name" value="PADRE_dom"/>
</dbReference>
<reference evidence="2 3" key="1">
    <citation type="submission" date="2019-01" db="EMBL/GenBank/DDBJ databases">
        <title>Sequencing of cultivated peanut Arachis hypogaea provides insights into genome evolution and oil improvement.</title>
        <authorList>
            <person name="Chen X."/>
        </authorList>
    </citation>
    <scope>NUCLEOTIDE SEQUENCE [LARGE SCALE GENOMIC DNA]</scope>
    <source>
        <strain evidence="3">cv. Fuhuasheng</strain>
        <tissue evidence="2">Leaves</tissue>
    </source>
</reference>